<dbReference type="GO" id="GO:0003677">
    <property type="term" value="F:DNA binding"/>
    <property type="evidence" value="ECO:0007669"/>
    <property type="project" value="InterPro"/>
</dbReference>
<dbReference type="Gramene" id="AET1Gv20868200.13">
    <property type="protein sequence ID" value="AET1Gv20868200.13"/>
    <property type="gene ID" value="AET1Gv20868200"/>
</dbReference>
<sequence length="43" mass="4793">MVLFEDTNLCAIHAKHFTIMSKDIQLACHIRGESIGCNPCIAF</sequence>
<evidence type="ECO:0000259" key="2">
    <source>
        <dbReference type="Pfam" id="PF00125"/>
    </source>
</evidence>
<accession>A0A452ZPF2</accession>
<dbReference type="AlphaFoldDB" id="A0A452ZPF2"/>
<comment type="similarity">
    <text evidence="1">Belongs to the histone H3 family.</text>
</comment>
<proteinExistence type="inferred from homology"/>
<evidence type="ECO:0000313" key="3">
    <source>
        <dbReference type="EnsemblPlants" id="AET1Gv20868200.13"/>
    </source>
</evidence>
<dbReference type="Gene3D" id="1.10.20.10">
    <property type="entry name" value="Histone, subunit A"/>
    <property type="match status" value="1"/>
</dbReference>
<reference evidence="4" key="2">
    <citation type="journal article" date="2017" name="Nat. Plants">
        <title>The Aegilops tauschii genome reveals multiple impacts of transposons.</title>
        <authorList>
            <person name="Zhao G."/>
            <person name="Zou C."/>
            <person name="Li K."/>
            <person name="Wang K."/>
            <person name="Li T."/>
            <person name="Gao L."/>
            <person name="Zhang X."/>
            <person name="Wang H."/>
            <person name="Yang Z."/>
            <person name="Liu X."/>
            <person name="Jiang W."/>
            <person name="Mao L."/>
            <person name="Kong X."/>
            <person name="Jiao Y."/>
            <person name="Jia J."/>
        </authorList>
    </citation>
    <scope>NUCLEOTIDE SEQUENCE [LARGE SCALE GENOMIC DNA]</scope>
    <source>
        <strain evidence="4">cv. AL8/78</strain>
    </source>
</reference>
<keyword evidence="4" id="KW-1185">Reference proteome</keyword>
<dbReference type="InterPro" id="IPR009072">
    <property type="entry name" value="Histone-fold"/>
</dbReference>
<organism evidence="3 4">
    <name type="scientific">Aegilops tauschii subsp. strangulata</name>
    <name type="common">Goatgrass</name>
    <dbReference type="NCBI Taxonomy" id="200361"/>
    <lineage>
        <taxon>Eukaryota</taxon>
        <taxon>Viridiplantae</taxon>
        <taxon>Streptophyta</taxon>
        <taxon>Embryophyta</taxon>
        <taxon>Tracheophyta</taxon>
        <taxon>Spermatophyta</taxon>
        <taxon>Magnoliopsida</taxon>
        <taxon>Liliopsida</taxon>
        <taxon>Poales</taxon>
        <taxon>Poaceae</taxon>
        <taxon>BOP clade</taxon>
        <taxon>Pooideae</taxon>
        <taxon>Triticodae</taxon>
        <taxon>Triticeae</taxon>
        <taxon>Triticinae</taxon>
        <taxon>Aegilops</taxon>
    </lineage>
</organism>
<dbReference type="GO" id="GO:0000786">
    <property type="term" value="C:nucleosome"/>
    <property type="evidence" value="ECO:0007669"/>
    <property type="project" value="InterPro"/>
</dbReference>
<dbReference type="EnsemblPlants" id="AET1Gv20868200.13">
    <property type="protein sequence ID" value="AET1Gv20868200.13"/>
    <property type="gene ID" value="AET1Gv20868200"/>
</dbReference>
<reference evidence="3" key="3">
    <citation type="journal article" date="2017" name="Nature">
        <title>Genome sequence of the progenitor of the wheat D genome Aegilops tauschii.</title>
        <authorList>
            <person name="Luo M.C."/>
            <person name="Gu Y.Q."/>
            <person name="Puiu D."/>
            <person name="Wang H."/>
            <person name="Twardziok S.O."/>
            <person name="Deal K.R."/>
            <person name="Huo N."/>
            <person name="Zhu T."/>
            <person name="Wang L."/>
            <person name="Wang Y."/>
            <person name="McGuire P.E."/>
            <person name="Liu S."/>
            <person name="Long H."/>
            <person name="Ramasamy R.K."/>
            <person name="Rodriguez J.C."/>
            <person name="Van S.L."/>
            <person name="Yuan L."/>
            <person name="Wang Z."/>
            <person name="Xia Z."/>
            <person name="Xiao L."/>
            <person name="Anderson O.D."/>
            <person name="Ouyang S."/>
            <person name="Liang Y."/>
            <person name="Zimin A.V."/>
            <person name="Pertea G."/>
            <person name="Qi P."/>
            <person name="Bennetzen J.L."/>
            <person name="Dai X."/>
            <person name="Dawson M.W."/>
            <person name="Muller H.G."/>
            <person name="Kugler K."/>
            <person name="Rivarola-Duarte L."/>
            <person name="Spannagl M."/>
            <person name="Mayer K.F.X."/>
            <person name="Lu F.H."/>
            <person name="Bevan M.W."/>
            <person name="Leroy P."/>
            <person name="Li P."/>
            <person name="You F.M."/>
            <person name="Sun Q."/>
            <person name="Liu Z."/>
            <person name="Lyons E."/>
            <person name="Wicker T."/>
            <person name="Salzberg S.L."/>
            <person name="Devos K.M."/>
            <person name="Dvorak J."/>
        </authorList>
    </citation>
    <scope>NUCLEOTIDE SEQUENCE [LARGE SCALE GENOMIC DNA]</scope>
    <source>
        <strain evidence="3">cv. AL8/78</strain>
    </source>
</reference>
<dbReference type="SUPFAM" id="SSF47113">
    <property type="entry name" value="Histone-fold"/>
    <property type="match status" value="1"/>
</dbReference>
<feature type="domain" description="Core Histone H2A/H2B/H3" evidence="2">
    <location>
        <begin position="3"/>
        <end position="30"/>
    </location>
</feature>
<dbReference type="InterPro" id="IPR000164">
    <property type="entry name" value="Histone_H3/CENP-A"/>
</dbReference>
<dbReference type="GO" id="GO:0046982">
    <property type="term" value="F:protein heterodimerization activity"/>
    <property type="evidence" value="ECO:0007669"/>
    <property type="project" value="InterPro"/>
</dbReference>
<reference evidence="4" key="1">
    <citation type="journal article" date="2014" name="Science">
        <title>Ancient hybridizations among the ancestral genomes of bread wheat.</title>
        <authorList>
            <consortium name="International Wheat Genome Sequencing Consortium,"/>
            <person name="Marcussen T."/>
            <person name="Sandve S.R."/>
            <person name="Heier L."/>
            <person name="Spannagl M."/>
            <person name="Pfeifer M."/>
            <person name="Jakobsen K.S."/>
            <person name="Wulff B.B."/>
            <person name="Steuernagel B."/>
            <person name="Mayer K.F."/>
            <person name="Olsen O.A."/>
        </authorList>
    </citation>
    <scope>NUCLEOTIDE SEQUENCE [LARGE SCALE GENOMIC DNA]</scope>
    <source>
        <strain evidence="4">cv. AL8/78</strain>
    </source>
</reference>
<dbReference type="GO" id="GO:0030527">
    <property type="term" value="F:structural constituent of chromatin"/>
    <property type="evidence" value="ECO:0007669"/>
    <property type="project" value="InterPro"/>
</dbReference>
<dbReference type="Proteomes" id="UP000015105">
    <property type="component" value="Chromosome 1D"/>
</dbReference>
<evidence type="ECO:0000313" key="4">
    <source>
        <dbReference type="Proteomes" id="UP000015105"/>
    </source>
</evidence>
<reference evidence="3" key="5">
    <citation type="journal article" date="2021" name="G3 (Bethesda)">
        <title>Aegilops tauschii genome assembly Aet v5.0 features greater sequence contiguity and improved annotation.</title>
        <authorList>
            <person name="Wang L."/>
            <person name="Zhu T."/>
            <person name="Rodriguez J.C."/>
            <person name="Deal K.R."/>
            <person name="Dubcovsky J."/>
            <person name="McGuire P.E."/>
            <person name="Lux T."/>
            <person name="Spannagl M."/>
            <person name="Mayer K.F.X."/>
            <person name="Baldrich P."/>
            <person name="Meyers B.C."/>
            <person name="Huo N."/>
            <person name="Gu Y.Q."/>
            <person name="Zhou H."/>
            <person name="Devos K.M."/>
            <person name="Bennetzen J.L."/>
            <person name="Unver T."/>
            <person name="Budak H."/>
            <person name="Gulick P.J."/>
            <person name="Galiba G."/>
            <person name="Kalapos B."/>
            <person name="Nelson D.R."/>
            <person name="Li P."/>
            <person name="You F.M."/>
            <person name="Luo M.C."/>
            <person name="Dvorak J."/>
        </authorList>
    </citation>
    <scope>NUCLEOTIDE SEQUENCE [LARGE SCALE GENOMIC DNA]</scope>
    <source>
        <strain evidence="3">cv. AL8/78</strain>
    </source>
</reference>
<protein>
    <recommendedName>
        <fullName evidence="2">Core Histone H2A/H2B/H3 domain-containing protein</fullName>
    </recommendedName>
</protein>
<reference evidence="3" key="4">
    <citation type="submission" date="2019-03" db="UniProtKB">
        <authorList>
            <consortium name="EnsemblPlants"/>
        </authorList>
    </citation>
    <scope>IDENTIFICATION</scope>
</reference>
<dbReference type="InterPro" id="IPR007125">
    <property type="entry name" value="H2A/H2B/H3"/>
</dbReference>
<dbReference type="Pfam" id="PF00125">
    <property type="entry name" value="Histone"/>
    <property type="match status" value="1"/>
</dbReference>
<dbReference type="PANTHER" id="PTHR11426">
    <property type="entry name" value="HISTONE H3"/>
    <property type="match status" value="1"/>
</dbReference>
<name>A0A452ZPF2_AEGTS</name>
<evidence type="ECO:0000256" key="1">
    <source>
        <dbReference type="ARBA" id="ARBA00010343"/>
    </source>
</evidence>